<dbReference type="Proteomes" id="UP001500483">
    <property type="component" value="Unassembled WGS sequence"/>
</dbReference>
<name>A0ABP6RIR9_9PSEU</name>
<accession>A0ABP6RIR9</accession>
<sequence length="47" mass="5513">MKGQHVEPHQQQRIAELPPYRALLVVDMKDFSGEKESDHARITEQIR</sequence>
<evidence type="ECO:0000313" key="2">
    <source>
        <dbReference type="Proteomes" id="UP001500483"/>
    </source>
</evidence>
<keyword evidence="2" id="KW-1185">Reference proteome</keyword>
<proteinExistence type="predicted"/>
<comment type="caution">
    <text evidence="1">The sequence shown here is derived from an EMBL/GenBank/DDBJ whole genome shotgun (WGS) entry which is preliminary data.</text>
</comment>
<reference evidence="2" key="1">
    <citation type="journal article" date="2019" name="Int. J. Syst. Evol. Microbiol.">
        <title>The Global Catalogue of Microorganisms (GCM) 10K type strain sequencing project: providing services to taxonomists for standard genome sequencing and annotation.</title>
        <authorList>
            <consortium name="The Broad Institute Genomics Platform"/>
            <consortium name="The Broad Institute Genome Sequencing Center for Infectious Disease"/>
            <person name="Wu L."/>
            <person name="Ma J."/>
        </authorList>
    </citation>
    <scope>NUCLEOTIDE SEQUENCE [LARGE SCALE GENOMIC DNA]</scope>
    <source>
        <strain evidence="2">JCM 9687</strain>
    </source>
</reference>
<protein>
    <submittedName>
        <fullName evidence="1">Uncharacterized protein</fullName>
    </submittedName>
</protein>
<dbReference type="EMBL" id="BAAAYK010000034">
    <property type="protein sequence ID" value="GAA3354420.1"/>
    <property type="molecule type" value="Genomic_DNA"/>
</dbReference>
<evidence type="ECO:0000313" key="1">
    <source>
        <dbReference type="EMBL" id="GAA3354420.1"/>
    </source>
</evidence>
<organism evidence="1 2">
    <name type="scientific">Saccharopolyspora gregorii</name>
    <dbReference type="NCBI Taxonomy" id="33914"/>
    <lineage>
        <taxon>Bacteria</taxon>
        <taxon>Bacillati</taxon>
        <taxon>Actinomycetota</taxon>
        <taxon>Actinomycetes</taxon>
        <taxon>Pseudonocardiales</taxon>
        <taxon>Pseudonocardiaceae</taxon>
        <taxon>Saccharopolyspora</taxon>
    </lineage>
</organism>
<gene>
    <name evidence="1" type="ORF">GCM10020366_11030</name>
</gene>